<feature type="region of interest" description="Disordered" evidence="1">
    <location>
        <begin position="1"/>
        <end position="28"/>
    </location>
</feature>
<protein>
    <submittedName>
        <fullName evidence="2">Uncharacterized protein</fullName>
    </submittedName>
</protein>
<gene>
    <name evidence="2" type="ORF">PAUS00366_LOCUS10991</name>
</gene>
<dbReference type="AlphaFoldDB" id="A0A7S4EJY1"/>
<feature type="region of interest" description="Disordered" evidence="1">
    <location>
        <begin position="53"/>
        <end position="100"/>
    </location>
</feature>
<reference evidence="2" key="1">
    <citation type="submission" date="2021-01" db="EMBL/GenBank/DDBJ databases">
        <authorList>
            <person name="Corre E."/>
            <person name="Pelletier E."/>
            <person name="Niang G."/>
            <person name="Scheremetjew M."/>
            <person name="Finn R."/>
            <person name="Kale V."/>
            <person name="Holt S."/>
            <person name="Cochrane G."/>
            <person name="Meng A."/>
            <person name="Brown T."/>
            <person name="Cohen L."/>
        </authorList>
    </citation>
    <scope>NUCLEOTIDE SEQUENCE</scope>
    <source>
        <strain evidence="2">10249 10 AB</strain>
    </source>
</reference>
<sequence length="100" mass="11066">MQQRVRQQEGNVNAIANANTNTVAPKSPRSVDALLKGHRVRSHNQFIHYCIHTNNNGKQKRNGSSSNNKNKNDAASKPFLPVQTKSHSVSVLSKILPPED</sequence>
<dbReference type="EMBL" id="HBIX01015075">
    <property type="protein sequence ID" value="CAE0718237.1"/>
    <property type="molecule type" value="Transcribed_RNA"/>
</dbReference>
<evidence type="ECO:0000313" key="2">
    <source>
        <dbReference type="EMBL" id="CAE0718237.1"/>
    </source>
</evidence>
<name>A0A7S4EJY1_9STRA</name>
<accession>A0A7S4EJY1</accession>
<organism evidence="2">
    <name type="scientific">Pseudo-nitzschia australis</name>
    <dbReference type="NCBI Taxonomy" id="44445"/>
    <lineage>
        <taxon>Eukaryota</taxon>
        <taxon>Sar</taxon>
        <taxon>Stramenopiles</taxon>
        <taxon>Ochrophyta</taxon>
        <taxon>Bacillariophyta</taxon>
        <taxon>Bacillariophyceae</taxon>
        <taxon>Bacillariophycidae</taxon>
        <taxon>Bacillariales</taxon>
        <taxon>Bacillariaceae</taxon>
        <taxon>Pseudo-nitzschia</taxon>
    </lineage>
</organism>
<feature type="compositionally biased region" description="Low complexity" evidence="1">
    <location>
        <begin position="11"/>
        <end position="24"/>
    </location>
</feature>
<proteinExistence type="predicted"/>
<feature type="compositionally biased region" description="Low complexity" evidence="1">
    <location>
        <begin position="54"/>
        <end position="69"/>
    </location>
</feature>
<evidence type="ECO:0000256" key="1">
    <source>
        <dbReference type="SAM" id="MobiDB-lite"/>
    </source>
</evidence>
<feature type="compositionally biased region" description="Polar residues" evidence="1">
    <location>
        <begin position="1"/>
        <end position="10"/>
    </location>
</feature>